<dbReference type="Proteomes" id="UP001057452">
    <property type="component" value="Chromosome 2"/>
</dbReference>
<gene>
    <name evidence="1" type="ORF">KUCAC02_001232</name>
</gene>
<proteinExistence type="predicted"/>
<accession>A0ACB9XXC3</accession>
<comment type="caution">
    <text evidence="1">The sequence shown here is derived from an EMBL/GenBank/DDBJ whole genome shotgun (WGS) entry which is preliminary data.</text>
</comment>
<feature type="non-terminal residue" evidence="1">
    <location>
        <position position="52"/>
    </location>
</feature>
<feature type="non-terminal residue" evidence="1">
    <location>
        <position position="1"/>
    </location>
</feature>
<organism evidence="1 2">
    <name type="scientific">Chaenocephalus aceratus</name>
    <name type="common">Blackfin icefish</name>
    <name type="synonym">Chaenichthys aceratus</name>
    <dbReference type="NCBI Taxonomy" id="36190"/>
    <lineage>
        <taxon>Eukaryota</taxon>
        <taxon>Metazoa</taxon>
        <taxon>Chordata</taxon>
        <taxon>Craniata</taxon>
        <taxon>Vertebrata</taxon>
        <taxon>Euteleostomi</taxon>
        <taxon>Actinopterygii</taxon>
        <taxon>Neopterygii</taxon>
        <taxon>Teleostei</taxon>
        <taxon>Neoteleostei</taxon>
        <taxon>Acanthomorphata</taxon>
        <taxon>Eupercaria</taxon>
        <taxon>Perciformes</taxon>
        <taxon>Notothenioidei</taxon>
        <taxon>Channichthyidae</taxon>
        <taxon>Chaenocephalus</taxon>
    </lineage>
</organism>
<name>A0ACB9XXC3_CHAAC</name>
<sequence>QATGKLGSPITAHTGGRGPRAHGFDMAWPQEGEHYTFNYMVGVEGGSGRRGL</sequence>
<keyword evidence="2" id="KW-1185">Reference proteome</keyword>
<protein>
    <submittedName>
        <fullName evidence="1">Uncharacterized protein</fullName>
    </submittedName>
</protein>
<reference evidence="1" key="1">
    <citation type="submission" date="2022-05" db="EMBL/GenBank/DDBJ databases">
        <title>Chromosome-level genome of Chaenocephalus aceratus.</title>
        <authorList>
            <person name="Park H."/>
        </authorList>
    </citation>
    <scope>NUCLEOTIDE SEQUENCE</scope>
    <source>
        <strain evidence="1">KU_202001</strain>
    </source>
</reference>
<dbReference type="EMBL" id="CM043786">
    <property type="protein sequence ID" value="KAI4831703.1"/>
    <property type="molecule type" value="Genomic_DNA"/>
</dbReference>
<evidence type="ECO:0000313" key="2">
    <source>
        <dbReference type="Proteomes" id="UP001057452"/>
    </source>
</evidence>
<evidence type="ECO:0000313" key="1">
    <source>
        <dbReference type="EMBL" id="KAI4831703.1"/>
    </source>
</evidence>